<evidence type="ECO:0000313" key="2">
    <source>
        <dbReference type="EMBL" id="GKT40939.1"/>
    </source>
</evidence>
<evidence type="ECO:0000313" key="3">
    <source>
        <dbReference type="Proteomes" id="UP001055115"/>
    </source>
</evidence>
<dbReference type="EMBL" id="BQXU01000002">
    <property type="protein sequence ID" value="GKT40939.1"/>
    <property type="molecule type" value="Genomic_DNA"/>
</dbReference>
<organism evidence="2 3">
    <name type="scientific">Colletotrichum spaethianum</name>
    <dbReference type="NCBI Taxonomy" id="700344"/>
    <lineage>
        <taxon>Eukaryota</taxon>
        <taxon>Fungi</taxon>
        <taxon>Dikarya</taxon>
        <taxon>Ascomycota</taxon>
        <taxon>Pezizomycotina</taxon>
        <taxon>Sordariomycetes</taxon>
        <taxon>Hypocreomycetidae</taxon>
        <taxon>Glomerellales</taxon>
        <taxon>Glomerellaceae</taxon>
        <taxon>Colletotrichum</taxon>
        <taxon>Colletotrichum spaethianum species complex</taxon>
    </lineage>
</organism>
<accession>A0AA37P6X5</accession>
<name>A0AA37P6X5_9PEZI</name>
<keyword evidence="3" id="KW-1185">Reference proteome</keyword>
<proteinExistence type="predicted"/>
<dbReference type="GeneID" id="73321922"/>
<reference evidence="2 3" key="1">
    <citation type="submission" date="2022-03" db="EMBL/GenBank/DDBJ databases">
        <title>Genome data of Colletotrichum spp.</title>
        <authorList>
            <person name="Utami Y.D."/>
            <person name="Hiruma K."/>
        </authorList>
    </citation>
    <scope>NUCLEOTIDE SEQUENCE [LARGE SCALE GENOMIC DNA]</scope>
    <source>
        <strain evidence="2 3">MAFF 239500</strain>
    </source>
</reference>
<comment type="caution">
    <text evidence="2">The sequence shown here is derived from an EMBL/GenBank/DDBJ whole genome shotgun (WGS) entry which is preliminary data.</text>
</comment>
<sequence length="114" mass="12671">MAGDPGWLQATPRNAGRRSPFPARLSFTQTQMTLMGGIMGWQGLVIATWRLEWVDACETHTRRTYRRASSQDEASAAAEMMATRESYDATPESNHVQNAGFSLRVQDEAHGSHC</sequence>
<evidence type="ECO:0000256" key="1">
    <source>
        <dbReference type="SAM" id="MobiDB-lite"/>
    </source>
</evidence>
<protein>
    <submittedName>
        <fullName evidence="2">Uncharacterized protein</fullName>
    </submittedName>
</protein>
<dbReference type="RefSeq" id="XP_049123289.1">
    <property type="nucleotide sequence ID" value="XM_049267332.1"/>
</dbReference>
<feature type="region of interest" description="Disordered" evidence="1">
    <location>
        <begin position="1"/>
        <end position="23"/>
    </location>
</feature>
<gene>
    <name evidence="2" type="ORF">ColSpa_01120</name>
</gene>
<dbReference type="AlphaFoldDB" id="A0AA37P6X5"/>
<dbReference type="Proteomes" id="UP001055115">
    <property type="component" value="Unassembled WGS sequence"/>
</dbReference>